<feature type="domain" description="C2H2-type" evidence="17">
    <location>
        <begin position="551"/>
        <end position="579"/>
    </location>
</feature>
<sequence>MKQNATDSAEAQKGEENVELQPDLKQDSDEEDFLPPEPEPAKKHPFQCEICDKILCNKQTLKVHALVHEDPTKRETFRCEICEGIFKSRVALRYHLKTQHVPENERKKLPCPTCGRIFKSEEGRKIHMTIQHGAGGPIFKCKECPMVFARKPHLDLHMATHGAGQHVCMTCGKSYARLKDLSRHEATCGVKELCCPVCGKQLRTEQALENHRKKCRSSGLRCEVGDGERRVRPKKSGSGGEDGKVRMRRSKHDRFLGLDHLADPSSLVEAVVEPARVEPKPKERVLKRFQCEHCPLKLAGKIALLNHGRRRHWEAFGLTEPAPEKRGRKRTHPVGHKRKRIRNRRKIINYVDPEELPEEDECDAENEEADPVKAEDVELGEQTIEDPVENVTIPEDIKENVVYIEEKLQPIQNVEEPTTLAANEGAIKEEIIEFGEYEFEHFESDSTDDDPVEDETFEHVAADLGPLIPEEPPSDEVDTLDVEPANDPQVCDELVIKLEKLDYTKLVNSEGRPTYRCEECDKSYQLKHNLKAHNEKVHGITEEPGDGANIRTCKHCGQKLKSWQSLVKHMKFFHAGSVDESQFVKCPLCPAKFLNQEDLDGHVCTKRDVCEREPRERSFKCDLCRKTYSFLLHLEAHYSVHPEYQNFKCDHCSNGFYNERLLNKHKKNAHEPVVKPAVKKIRPFKSKYKNPFPRTECEQCGQTFAYRYRLALHRVKEHGSTEIPVANRPVPKTTFPRNFPCDQCDKSYHLQTNLTIHKAKVHGVGEAPSKDRLAFLHTCKVCKKQVTNFGVLVYHMKFKHGISIDESKFVQCPSCRIKFINDKEMAEHLCLKGVVRERKHPFKCNLCDKAYGTKKHLEHHYSAHPEYHNVKCDQCPRGFYNDRELNLHKKHMHKPKDAYVECEICNKLFKNQRNLKHHQQLHMDREYCCEHCEGTENVELQLDFKQDSEEEDFLPPEPKPAKRHPFQCEICDKILTTKQNLKFHAIVHEDPINRETFRCEICEGIFKSRVGLKYHLKTKHVAENEREKLPCLTCGRIFKSEEGRKIHMTIQHGAGGPIFKCKECPMVFARKPHLDLHMATHGAGQHVCMTCGKSYARLKDLSRHEATCGVKELCCPVCGKQLRTEQALENHRKKCRSSGLRGEVGDGERRGRPKKSGSGGEDGKVRMRRSKHDRFLGLDHLADPSSLVEAVVEPARVEPKPKERILKRFQCEHCPLKLAGKIALLNHGRRRHWEAFGLTEPAPEKRGRKRTHPVGHKRKRIRNRRKIINYVDPEELPEEDECDAENEEADPVKAEDVELGEQTIEDPVENVTIPEDIKENVVSQFKMLKSQHLLANEGAIKEEIIEFDEYEFGHFGSDSSDVEDETFEHVAADLGPLIPEEPPSDEVDTLDVEPANDPQVCDELVIKLEKLNYTKLVNPKGTPTYRCEECGKSYRLEHYLKVHNEKVHGITEETVEGVSLRSCKHCGKKLKSWYNLLKHVKLYHGETFEESQIVKCPSCPVKFLNQEDLDGHVCTRSGVCEREPRERSFKCDLCRKTYTFLLQLEAHYSVHPEYQNFKCDHCSNGFYNERELNKHKRNAHEPVVKDAMKKIRPFKSKYKNPYPRKECEHCGQTFAHQYHLAQHRVKEHGSTETPVANKSAPKTTLPRNFPCDRCDKSYHLQTNLTIHQAKVHGVGEAPPKYQPTKISKHTCKHCKKEVLTWRGLVYHLKNIHGETIDETQLVKCTMCHKKFPTEEEMTGHFCFRRNVPEKDRPFKCDLCEKAYPVKNHLEGHYSVHPEYHNVKCDQCPRGFYNEREFNLHKKHMHKPKDAYVECKICNQLFKSTQYLARHQELHSDRKYFCEHCGKPFKSRFMIQWHVKTIHTNPNDQLIACTICGKKIKGKTSLKYHMKTHNNDRPYKCSFPSCDKSFITRGDLNKHVQSHTKDYKYKCKFCDYGTISRKTIVLHEQRNHNHNRFAEVNDS</sequence>
<keyword evidence="14" id="KW-0539">Nucleus</keyword>
<keyword evidence="5" id="KW-0479">Metal-binding</keyword>
<feature type="domain" description="C2H2-type" evidence="17">
    <location>
        <begin position="966"/>
        <end position="988"/>
    </location>
</feature>
<feature type="domain" description="C2H2-type" evidence="17">
    <location>
        <begin position="46"/>
        <end position="73"/>
    </location>
</feature>
<evidence type="ECO:0000256" key="13">
    <source>
        <dbReference type="ARBA" id="ARBA00023163"/>
    </source>
</evidence>
<evidence type="ECO:0000313" key="19">
    <source>
        <dbReference type="Proteomes" id="UP001562425"/>
    </source>
</evidence>
<keyword evidence="11" id="KW-0238">DNA-binding</keyword>
<feature type="domain" description="C2H2-type" evidence="17">
    <location>
        <begin position="1425"/>
        <end position="1448"/>
    </location>
</feature>
<evidence type="ECO:0000256" key="15">
    <source>
        <dbReference type="PROSITE-ProRule" id="PRU00042"/>
    </source>
</evidence>
<dbReference type="Gene3D" id="3.30.160.60">
    <property type="entry name" value="Classic Zinc Finger"/>
    <property type="match status" value="18"/>
</dbReference>
<evidence type="ECO:0000256" key="6">
    <source>
        <dbReference type="ARBA" id="ARBA00022737"/>
    </source>
</evidence>
<feature type="domain" description="C2H2-type" evidence="17">
    <location>
        <begin position="515"/>
        <end position="538"/>
    </location>
</feature>
<keyword evidence="3" id="KW-0217">Developmental protein</keyword>
<evidence type="ECO:0000256" key="4">
    <source>
        <dbReference type="ARBA" id="ARBA00022491"/>
    </source>
</evidence>
<comment type="subcellular location">
    <subcellularLocation>
        <location evidence="1">Nucleus</location>
    </subcellularLocation>
</comment>
<dbReference type="PANTHER" id="PTHR24379">
    <property type="entry name" value="KRAB AND ZINC FINGER DOMAIN-CONTAINING"/>
    <property type="match status" value="1"/>
</dbReference>
<feature type="domain" description="C2H2-type" evidence="17">
    <location>
        <begin position="842"/>
        <end position="864"/>
    </location>
</feature>
<organism evidence="18 19">
    <name type="scientific">Culex pipiens pipiens</name>
    <name type="common">Northern house mosquito</name>
    <dbReference type="NCBI Taxonomy" id="38569"/>
    <lineage>
        <taxon>Eukaryota</taxon>
        <taxon>Metazoa</taxon>
        <taxon>Ecdysozoa</taxon>
        <taxon>Arthropoda</taxon>
        <taxon>Hexapoda</taxon>
        <taxon>Insecta</taxon>
        <taxon>Pterygota</taxon>
        <taxon>Neoptera</taxon>
        <taxon>Endopterygota</taxon>
        <taxon>Diptera</taxon>
        <taxon>Nematocera</taxon>
        <taxon>Culicoidea</taxon>
        <taxon>Culicidae</taxon>
        <taxon>Culicinae</taxon>
        <taxon>Culicini</taxon>
        <taxon>Culex</taxon>
        <taxon>Culex</taxon>
    </lineage>
</organism>
<keyword evidence="6" id="KW-0677">Repeat</keyword>
<feature type="domain" description="C2H2-type" evidence="17">
    <location>
        <begin position="900"/>
        <end position="927"/>
    </location>
</feature>
<evidence type="ECO:0000256" key="5">
    <source>
        <dbReference type="ARBA" id="ARBA00022723"/>
    </source>
</evidence>
<dbReference type="EMBL" id="JBEHCU010006347">
    <property type="protein sequence ID" value="KAL1397324.1"/>
    <property type="molecule type" value="Genomic_DNA"/>
</dbReference>
<evidence type="ECO:0000256" key="7">
    <source>
        <dbReference type="ARBA" id="ARBA00022771"/>
    </source>
</evidence>
<feature type="domain" description="C2H2-type" evidence="17">
    <location>
        <begin position="739"/>
        <end position="762"/>
    </location>
</feature>
<feature type="region of interest" description="Disordered" evidence="16">
    <location>
        <begin position="1129"/>
        <end position="1167"/>
    </location>
</feature>
<evidence type="ECO:0000256" key="9">
    <source>
        <dbReference type="ARBA" id="ARBA00022833"/>
    </source>
</evidence>
<feature type="domain" description="C2H2-type" evidence="17">
    <location>
        <begin position="1529"/>
        <end position="1556"/>
    </location>
</feature>
<keyword evidence="13" id="KW-0804">Transcription</keyword>
<dbReference type="GO" id="GO:0006355">
    <property type="term" value="P:regulation of DNA-templated transcription"/>
    <property type="evidence" value="ECO:0007669"/>
    <property type="project" value="UniProtKB-ARBA"/>
</dbReference>
<evidence type="ECO:0000259" key="17">
    <source>
        <dbReference type="PROSITE" id="PS50157"/>
    </source>
</evidence>
<protein>
    <recommendedName>
        <fullName evidence="17">C2H2-type domain-containing protein</fullName>
    </recommendedName>
</protein>
<evidence type="ECO:0000256" key="8">
    <source>
        <dbReference type="ARBA" id="ARBA00022782"/>
    </source>
</evidence>
<feature type="domain" description="C2H2-type" evidence="17">
    <location>
        <begin position="77"/>
        <end position="105"/>
    </location>
</feature>
<keyword evidence="7 15" id="KW-0863">Zinc-finger</keyword>
<dbReference type="InterPro" id="IPR013087">
    <property type="entry name" value="Znf_C2H2_type"/>
</dbReference>
<feature type="domain" description="C2H2-type" evidence="17">
    <location>
        <begin position="695"/>
        <end position="723"/>
    </location>
</feature>
<dbReference type="InterPro" id="IPR036236">
    <property type="entry name" value="Znf_C2H2_sf"/>
</dbReference>
<evidence type="ECO:0000256" key="1">
    <source>
        <dbReference type="ARBA" id="ARBA00004123"/>
    </source>
</evidence>
<comment type="caution">
    <text evidence="18">The sequence shown here is derived from an EMBL/GenBank/DDBJ whole genome shotgun (WGS) entry which is preliminary data.</text>
</comment>
<feature type="domain" description="C2H2-type" evidence="17">
    <location>
        <begin position="1870"/>
        <end position="1897"/>
    </location>
</feature>
<feature type="domain" description="C2H2-type" evidence="17">
    <location>
        <begin position="1461"/>
        <end position="1488"/>
    </location>
</feature>
<dbReference type="PROSITE" id="PS50157">
    <property type="entry name" value="ZINC_FINGER_C2H2_2"/>
    <property type="match status" value="29"/>
</dbReference>
<dbReference type="PROSITE" id="PS00028">
    <property type="entry name" value="ZINC_FINGER_C2H2_1"/>
    <property type="match status" value="33"/>
</dbReference>
<keyword evidence="19" id="KW-1185">Reference proteome</keyword>
<dbReference type="FunFam" id="3.30.160.60:FF:000125">
    <property type="entry name" value="Putative zinc finger protein 143"/>
    <property type="match status" value="1"/>
</dbReference>
<feature type="domain" description="C2H2-type" evidence="17">
    <location>
        <begin position="1839"/>
        <end position="1867"/>
    </location>
</feature>
<dbReference type="SUPFAM" id="SSF57667">
    <property type="entry name" value="beta-beta-alpha zinc fingers"/>
    <property type="match status" value="17"/>
</dbReference>
<keyword evidence="10" id="KW-0805">Transcription regulation</keyword>
<accession>A0ABD1DCZ2</accession>
<evidence type="ECO:0000256" key="12">
    <source>
        <dbReference type="ARBA" id="ARBA00023159"/>
    </source>
</evidence>
<evidence type="ECO:0000256" key="11">
    <source>
        <dbReference type="ARBA" id="ARBA00023125"/>
    </source>
</evidence>
<feature type="domain" description="C2H2-type" evidence="17">
    <location>
        <begin position="870"/>
        <end position="898"/>
    </location>
</feature>
<evidence type="ECO:0000256" key="16">
    <source>
        <dbReference type="SAM" id="MobiDB-lite"/>
    </source>
</evidence>
<dbReference type="GO" id="GO:0008270">
    <property type="term" value="F:zinc ion binding"/>
    <property type="evidence" value="ECO:0007669"/>
    <property type="project" value="UniProtKB-KW"/>
</dbReference>
<feature type="compositionally biased region" description="Basic and acidic residues" evidence="16">
    <location>
        <begin position="10"/>
        <end position="27"/>
    </location>
</feature>
<feature type="domain" description="C2H2-type" evidence="17">
    <location>
        <begin position="1754"/>
        <end position="1776"/>
    </location>
</feature>
<reference evidence="18 19" key="1">
    <citation type="submission" date="2024-05" db="EMBL/GenBank/DDBJ databases">
        <title>Culex pipiens pipiens assembly and annotation.</title>
        <authorList>
            <person name="Alout H."/>
            <person name="Durand T."/>
        </authorList>
    </citation>
    <scope>NUCLEOTIDE SEQUENCE [LARGE SCALE GENOMIC DNA]</scope>
    <source>
        <strain evidence="18">HA-2024</strain>
        <tissue evidence="18">Whole body</tissue>
    </source>
</reference>
<evidence type="ECO:0000256" key="2">
    <source>
        <dbReference type="ARBA" id="ARBA00006991"/>
    </source>
</evidence>
<dbReference type="SMART" id="SM00355">
    <property type="entry name" value="ZnF_C2H2"/>
    <property type="match status" value="40"/>
</dbReference>
<feature type="domain" description="C2H2-type" evidence="17">
    <location>
        <begin position="109"/>
        <end position="137"/>
    </location>
</feature>
<dbReference type="Pfam" id="PF00096">
    <property type="entry name" value="zf-C2H2"/>
    <property type="match status" value="7"/>
</dbReference>
<evidence type="ECO:0000313" key="18">
    <source>
        <dbReference type="EMBL" id="KAL1397324.1"/>
    </source>
</evidence>
<keyword evidence="9" id="KW-0862">Zinc</keyword>
<feature type="region of interest" description="Disordered" evidence="16">
    <location>
        <begin position="1"/>
        <end position="41"/>
    </location>
</feature>
<feature type="domain" description="C2H2-type" evidence="17">
    <location>
        <begin position="647"/>
        <end position="670"/>
    </location>
</feature>
<feature type="domain" description="C2H2-type" evidence="17">
    <location>
        <begin position="1898"/>
        <end position="1927"/>
    </location>
</feature>
<evidence type="ECO:0000256" key="10">
    <source>
        <dbReference type="ARBA" id="ARBA00023015"/>
    </source>
</evidence>
<feature type="domain" description="C2H2-type" evidence="17">
    <location>
        <begin position="997"/>
        <end position="1025"/>
    </location>
</feature>
<keyword evidence="12" id="KW-0010">Activator</keyword>
<evidence type="ECO:0000256" key="3">
    <source>
        <dbReference type="ARBA" id="ARBA00022473"/>
    </source>
</evidence>
<comment type="similarity">
    <text evidence="2">Belongs to the krueppel C2H2-type zinc-finger protein family.</text>
</comment>
<dbReference type="Proteomes" id="UP001562425">
    <property type="component" value="Unassembled WGS sequence"/>
</dbReference>
<feature type="domain" description="C2H2-type" evidence="17">
    <location>
        <begin position="1605"/>
        <end position="1633"/>
    </location>
</feature>
<feature type="region of interest" description="Disordered" evidence="16">
    <location>
        <begin position="226"/>
        <end position="246"/>
    </location>
</feature>
<gene>
    <name evidence="18" type="ORF">pipiens_009841</name>
</gene>
<feature type="domain" description="C2H2-type" evidence="17">
    <location>
        <begin position="1029"/>
        <end position="1057"/>
    </location>
</feature>
<dbReference type="PANTHER" id="PTHR24379:SF128">
    <property type="entry name" value="C2H2-TYPE DOMAIN-CONTAINING PROTEIN"/>
    <property type="match status" value="1"/>
</dbReference>
<proteinExistence type="inferred from homology"/>
<feature type="domain" description="C2H2-type" evidence="17">
    <location>
        <begin position="1812"/>
        <end position="1839"/>
    </location>
</feature>
<feature type="domain" description="C2H2-type" evidence="17">
    <location>
        <begin position="1649"/>
        <end position="1672"/>
    </location>
</feature>
<feature type="domain" description="C2H2-type" evidence="17">
    <location>
        <begin position="1059"/>
        <end position="1086"/>
    </location>
</feature>
<keyword evidence="8" id="KW-0221">Differentiation</keyword>
<feature type="domain" description="C2H2-type" evidence="17">
    <location>
        <begin position="619"/>
        <end position="646"/>
    </location>
</feature>
<evidence type="ECO:0000256" key="14">
    <source>
        <dbReference type="ARBA" id="ARBA00023242"/>
    </source>
</evidence>
<keyword evidence="4" id="KW-0678">Repressor</keyword>
<feature type="domain" description="C2H2-type" evidence="17">
    <location>
        <begin position="139"/>
        <end position="166"/>
    </location>
</feature>
<feature type="domain" description="C2H2-type" evidence="17">
    <location>
        <begin position="1557"/>
        <end position="1580"/>
    </location>
</feature>
<name>A0ABD1DCZ2_CULPP</name>
<feature type="domain" description="C2H2-type" evidence="17">
    <location>
        <begin position="1782"/>
        <end position="1810"/>
    </location>
</feature>